<gene>
    <name evidence="1" type="ORF">MNR06_15355</name>
</gene>
<dbReference type="EMBL" id="CP093442">
    <property type="protein sequence ID" value="UOF01077.1"/>
    <property type="molecule type" value="Genomic_DNA"/>
</dbReference>
<evidence type="ECO:0008006" key="3">
    <source>
        <dbReference type="Google" id="ProtNLM"/>
    </source>
</evidence>
<dbReference type="RefSeq" id="WP_243537331.1">
    <property type="nucleotide sequence ID" value="NZ_CP093442.1"/>
</dbReference>
<proteinExistence type="predicted"/>
<evidence type="ECO:0000313" key="2">
    <source>
        <dbReference type="Proteomes" id="UP000830116"/>
    </source>
</evidence>
<keyword evidence="2" id="KW-1185">Reference proteome</keyword>
<sequence>MNLRVLLGVLFLSAFTWSLNGEAYFIASEPAQIRAGVPTDVFVAGFGSDQGTQFLHSAIIGAKVSRDRFPGRQRVIISAVSEDFHMEKAALAKAGFGFRKADDDDLTAERLVLAIQYLSSPVSSLHFFGHANTYNGFRLQSKMKRLKHDDPEFAQLGAFLAPTAFVVFNSCNSGWFLAITGAKLWNRPVFGSLGSSDFQEPMTDGKWYFHDVGYYPENLTRIGTTTLFTRSSEECTTKKCLRLKPANIPYRDDFGQFDKGLGFYKVFSTQEALIPQALIHYTLLLPSIKQLSLQSSRAEFTEAVVDWMCPSDKNSVKHNACKQAIETKSFLSNRTMSFFNGTAVACGNTSCQTVIKCKALKKIFGATPCKTEDLSSAVSTSFSDQLRYFFIGLDQLEAGQLRIR</sequence>
<evidence type="ECO:0000313" key="1">
    <source>
        <dbReference type="EMBL" id="UOF01077.1"/>
    </source>
</evidence>
<name>A0ABY4C819_9BACT</name>
<organism evidence="1 2">
    <name type="scientific">Bdellovibrio reynosensis</name>
    <dbReference type="NCBI Taxonomy" id="2835041"/>
    <lineage>
        <taxon>Bacteria</taxon>
        <taxon>Pseudomonadati</taxon>
        <taxon>Bdellovibrionota</taxon>
        <taxon>Bdellovibrionia</taxon>
        <taxon>Bdellovibrionales</taxon>
        <taxon>Pseudobdellovibrionaceae</taxon>
        <taxon>Bdellovibrio</taxon>
    </lineage>
</organism>
<accession>A0ABY4C819</accession>
<dbReference type="Proteomes" id="UP000830116">
    <property type="component" value="Chromosome"/>
</dbReference>
<protein>
    <recommendedName>
        <fullName evidence="3">CHAT domain-containing protein</fullName>
    </recommendedName>
</protein>
<reference evidence="1" key="1">
    <citation type="submission" date="2022-03" db="EMBL/GenBank/DDBJ databases">
        <title>Genome Identification and Characterization of new species Bdellovibrio reynosense LBG001 sp. nov. from a Mexico soil sample.</title>
        <authorList>
            <person name="Camilli A."/>
            <person name="Ajao Y."/>
            <person name="Guo X."/>
        </authorList>
    </citation>
    <scope>NUCLEOTIDE SEQUENCE</scope>
    <source>
        <strain evidence="1">LBG001</strain>
    </source>
</reference>